<dbReference type="InterPro" id="IPR020084">
    <property type="entry name" value="NUDIX_hydrolase_CS"/>
</dbReference>
<evidence type="ECO:0000313" key="4">
    <source>
        <dbReference type="EMBL" id="MCD5315874.1"/>
    </source>
</evidence>
<dbReference type="PANTHER" id="PTHR43046">
    <property type="entry name" value="GDP-MANNOSE MANNOSYL HYDROLASE"/>
    <property type="match status" value="1"/>
</dbReference>
<dbReference type="EMBL" id="JAJOMB010000025">
    <property type="protein sequence ID" value="MCD5315874.1"/>
    <property type="molecule type" value="Genomic_DNA"/>
</dbReference>
<dbReference type="RefSeq" id="WP_231448695.1">
    <property type="nucleotide sequence ID" value="NZ_JAJOMB010000025.1"/>
</dbReference>
<sequence length="192" mass="21496">MPRTAVHSAIISLVAALAPLDELGRAHRATALAWLASTPDIFRRAKPRTPSPHLVAYFLLVDRSAGSVLLCDHRLAGLWLPTGGHVEPDEHPYDTVRREIVEELGVSAEPDPVLGDKPFLVTVTETKDAPERRHTDVSLWFALRGQEGQHLQPDEREFVQVRWWPETEIRTADPHSFDPHLGRALDVLALRP</sequence>
<dbReference type="PANTHER" id="PTHR43046:SF14">
    <property type="entry name" value="MUTT_NUDIX FAMILY PROTEIN"/>
    <property type="match status" value="1"/>
</dbReference>
<evidence type="ECO:0000259" key="3">
    <source>
        <dbReference type="PROSITE" id="PS51462"/>
    </source>
</evidence>
<dbReference type="CDD" id="cd03674">
    <property type="entry name" value="NUDIX_Hydrolase"/>
    <property type="match status" value="1"/>
</dbReference>
<keyword evidence="5" id="KW-1185">Reference proteome</keyword>
<keyword evidence="2" id="KW-0378">Hydrolase</keyword>
<reference evidence="4" key="1">
    <citation type="submission" date="2021-11" db="EMBL/GenBank/DDBJ databases">
        <title>Streptomyces corallinus and Kineosporia corallina sp. nov., two new coral-derived marine actinobacteria.</title>
        <authorList>
            <person name="Buangrab K."/>
            <person name="Sutthacheep M."/>
            <person name="Yeemin T."/>
            <person name="Harunari E."/>
            <person name="Igarashi Y."/>
            <person name="Sripreechasak P."/>
            <person name="Kanchanasin P."/>
            <person name="Tanasupawat S."/>
            <person name="Phongsopitanun W."/>
        </authorList>
    </citation>
    <scope>NUCLEOTIDE SEQUENCE</scope>
    <source>
        <strain evidence="4">JCM 31032</strain>
    </source>
</reference>
<organism evidence="4 5">
    <name type="scientific">Kineosporia babensis</name>
    <dbReference type="NCBI Taxonomy" id="499548"/>
    <lineage>
        <taxon>Bacteria</taxon>
        <taxon>Bacillati</taxon>
        <taxon>Actinomycetota</taxon>
        <taxon>Actinomycetes</taxon>
        <taxon>Kineosporiales</taxon>
        <taxon>Kineosporiaceae</taxon>
        <taxon>Kineosporia</taxon>
    </lineage>
</organism>
<dbReference type="Gene3D" id="3.90.79.10">
    <property type="entry name" value="Nucleoside Triphosphate Pyrophosphohydrolase"/>
    <property type="match status" value="1"/>
</dbReference>
<gene>
    <name evidence="4" type="ORF">LR394_33770</name>
</gene>
<dbReference type="PROSITE" id="PS51462">
    <property type="entry name" value="NUDIX"/>
    <property type="match status" value="1"/>
</dbReference>
<comment type="caution">
    <text evidence="4">The sequence shown here is derived from an EMBL/GenBank/DDBJ whole genome shotgun (WGS) entry which is preliminary data.</text>
</comment>
<evidence type="ECO:0000256" key="1">
    <source>
        <dbReference type="ARBA" id="ARBA00001946"/>
    </source>
</evidence>
<dbReference type="InterPro" id="IPR015797">
    <property type="entry name" value="NUDIX_hydrolase-like_dom_sf"/>
</dbReference>
<comment type="cofactor">
    <cofactor evidence="1">
        <name>Mg(2+)</name>
        <dbReference type="ChEBI" id="CHEBI:18420"/>
    </cofactor>
</comment>
<dbReference type="SUPFAM" id="SSF55811">
    <property type="entry name" value="Nudix"/>
    <property type="match status" value="1"/>
</dbReference>
<dbReference type="Pfam" id="PF00293">
    <property type="entry name" value="NUDIX"/>
    <property type="match status" value="1"/>
</dbReference>
<protein>
    <submittedName>
        <fullName evidence="4">NUDIX domain-containing protein</fullName>
    </submittedName>
</protein>
<dbReference type="PROSITE" id="PS00893">
    <property type="entry name" value="NUDIX_BOX"/>
    <property type="match status" value="1"/>
</dbReference>
<accession>A0A9X1NLQ7</accession>
<name>A0A9X1NLQ7_9ACTN</name>
<proteinExistence type="predicted"/>
<dbReference type="GO" id="GO:0016787">
    <property type="term" value="F:hydrolase activity"/>
    <property type="evidence" value="ECO:0007669"/>
    <property type="project" value="UniProtKB-KW"/>
</dbReference>
<evidence type="ECO:0000256" key="2">
    <source>
        <dbReference type="ARBA" id="ARBA00022801"/>
    </source>
</evidence>
<dbReference type="AlphaFoldDB" id="A0A9X1NLQ7"/>
<feature type="domain" description="Nudix hydrolase" evidence="3">
    <location>
        <begin position="51"/>
        <end position="187"/>
    </location>
</feature>
<evidence type="ECO:0000313" key="5">
    <source>
        <dbReference type="Proteomes" id="UP001138997"/>
    </source>
</evidence>
<dbReference type="InterPro" id="IPR000086">
    <property type="entry name" value="NUDIX_hydrolase_dom"/>
</dbReference>
<dbReference type="Proteomes" id="UP001138997">
    <property type="component" value="Unassembled WGS sequence"/>
</dbReference>